<evidence type="ECO:0000256" key="2">
    <source>
        <dbReference type="SAM" id="Phobius"/>
    </source>
</evidence>
<keyword evidence="2" id="KW-0472">Membrane</keyword>
<feature type="transmembrane region" description="Helical" evidence="2">
    <location>
        <begin position="254"/>
        <end position="277"/>
    </location>
</feature>
<keyword evidence="4" id="KW-1185">Reference proteome</keyword>
<feature type="transmembrane region" description="Helical" evidence="2">
    <location>
        <begin position="447"/>
        <end position="470"/>
    </location>
</feature>
<feature type="transmembrane region" description="Helical" evidence="2">
    <location>
        <begin position="297"/>
        <end position="321"/>
    </location>
</feature>
<dbReference type="EMBL" id="BONP01000017">
    <property type="protein sequence ID" value="GIG40935.1"/>
    <property type="molecule type" value="Genomic_DNA"/>
</dbReference>
<dbReference type="Proteomes" id="UP000614741">
    <property type="component" value="Unassembled WGS sequence"/>
</dbReference>
<keyword evidence="2" id="KW-0812">Transmembrane</keyword>
<keyword evidence="2" id="KW-1133">Transmembrane helix</keyword>
<evidence type="ECO:0000256" key="1">
    <source>
        <dbReference type="SAM" id="MobiDB-lite"/>
    </source>
</evidence>
<protein>
    <recommendedName>
        <fullName evidence="5">Protease PrsW</fullName>
    </recommendedName>
</protein>
<feature type="region of interest" description="Disordered" evidence="1">
    <location>
        <begin position="330"/>
        <end position="349"/>
    </location>
</feature>
<feature type="transmembrane region" description="Helical" evidence="2">
    <location>
        <begin position="70"/>
        <end position="87"/>
    </location>
</feature>
<evidence type="ECO:0000313" key="3">
    <source>
        <dbReference type="EMBL" id="GIG40935.1"/>
    </source>
</evidence>
<organism evidence="3 4">
    <name type="scientific">Cellulomonas phragmiteti</name>
    <dbReference type="NCBI Taxonomy" id="478780"/>
    <lineage>
        <taxon>Bacteria</taxon>
        <taxon>Bacillati</taxon>
        <taxon>Actinomycetota</taxon>
        <taxon>Actinomycetes</taxon>
        <taxon>Micrococcales</taxon>
        <taxon>Cellulomonadaceae</taxon>
        <taxon>Cellulomonas</taxon>
    </lineage>
</organism>
<dbReference type="RefSeq" id="WP_378210359.1">
    <property type="nucleotide sequence ID" value="NZ_JBHUNL010000001.1"/>
</dbReference>
<feature type="transmembrane region" description="Helical" evidence="2">
    <location>
        <begin position="99"/>
        <end position="120"/>
    </location>
</feature>
<feature type="transmembrane region" description="Helical" evidence="2">
    <location>
        <begin position="45"/>
        <end position="64"/>
    </location>
</feature>
<accession>A0ABQ4DNK1</accession>
<reference evidence="3 4" key="1">
    <citation type="submission" date="2021-01" db="EMBL/GenBank/DDBJ databases">
        <title>Whole genome shotgun sequence of Cellulomonas phragmiteti NBRC 110785.</title>
        <authorList>
            <person name="Komaki H."/>
            <person name="Tamura T."/>
        </authorList>
    </citation>
    <scope>NUCLEOTIDE SEQUENCE [LARGE SCALE GENOMIC DNA]</scope>
    <source>
        <strain evidence="3 4">NBRC 110785</strain>
    </source>
</reference>
<name>A0ABQ4DNK1_9CELL</name>
<sequence length="792" mass="85034">MTTPRTSTTATSEATVPHEWWQTVRARAATWWEARPAWASRWARARAIGLWVSVGFVLIVVALVESARDSLRVYAGSFALLVVWLVLARTRTVSWATTARLFSVAVLWSAVIGWFTLQVAEALDLRPSSDGSGVALAGFLEETGKLLPLLALAVLAPGRVRRFSAMDWSLLGFTCGIAFNAYEDAIRHVASRGMLWFLRNPPDPYTLNPWSTAGFSTSDGVAVAHGHHIWTATTAMGIGLGVALWRTGRAPHRVAALVLPISCYLLTVAEHTSYNAYNRDWRWPEEGAEGFPALLSGLWSLTGHGRGVGVLSVVLLAACLLTDSQRRHRAAALAPPGDDRQRPSGAVGDHVPGHRLVARWELGLQRWEGATRRLGELVTPLLRMLTQVWADLAVVVAAHARVGDEPRRLAIGRGRAVAVHVRNIRAEAMAVTTPGAEPRSRRRYRGIALGLGVVGTAVTLWWGMSMAAAIGPNLLVKGDATYLAGLLENAGQWWSGLSPVQQIAVGVGVAAVVALSGGSLALAIGVSGAATYGLAHAAGAATFVRDPVRATADYVRTTTPLEAALDGGEFVLTFLPGNFAGAAAGRGARLLADEIARDPAATWAARRGAFTGDAGVIDLGAFMRREPLEGVNGETWRALDTTQEAAARARYHALEHSHLRARGAAADYQEQVLGTDERWLARWGEDGKQGAVLDGATHAYGSIADAKLVTGSTSFYVPESLSSPKMVEFAQADLDHRIDKILRAMDMAGIDNSTTPFEFVTNDLRAAEFIESRMRARGLQGFVRLEPWRGGP</sequence>
<comment type="caution">
    <text evidence="3">The sequence shown here is derived from an EMBL/GenBank/DDBJ whole genome shotgun (WGS) entry which is preliminary data.</text>
</comment>
<proteinExistence type="predicted"/>
<feature type="transmembrane region" description="Helical" evidence="2">
    <location>
        <begin position="132"/>
        <end position="156"/>
    </location>
</feature>
<gene>
    <name evidence="3" type="ORF">Cph01nite_26970</name>
</gene>
<feature type="transmembrane region" description="Helical" evidence="2">
    <location>
        <begin position="503"/>
        <end position="526"/>
    </location>
</feature>
<evidence type="ECO:0008006" key="5">
    <source>
        <dbReference type="Google" id="ProtNLM"/>
    </source>
</evidence>
<evidence type="ECO:0000313" key="4">
    <source>
        <dbReference type="Proteomes" id="UP000614741"/>
    </source>
</evidence>